<dbReference type="EMBL" id="UINC01162835">
    <property type="protein sequence ID" value="SVD62806.1"/>
    <property type="molecule type" value="Genomic_DNA"/>
</dbReference>
<accession>A0A382WV83</accession>
<dbReference type="InterPro" id="IPR011009">
    <property type="entry name" value="Kinase-like_dom_sf"/>
</dbReference>
<sequence>MLNDGLRCVLRIYSNGGAQRESYVMSLVSDLVPVPQELHRGDNWSIFSFIDGDLLESVPKHIAAAAEVLARMSSVEFPAPGWIESDGSLPPFPFGGVRGFIAEALDKAEVRAWEGEDAVGRIEEIVKVESGR</sequence>
<protein>
    <submittedName>
        <fullName evidence="1">Uncharacterized protein</fullName>
    </submittedName>
</protein>
<organism evidence="1">
    <name type="scientific">marine metagenome</name>
    <dbReference type="NCBI Taxonomy" id="408172"/>
    <lineage>
        <taxon>unclassified sequences</taxon>
        <taxon>metagenomes</taxon>
        <taxon>ecological metagenomes</taxon>
    </lineage>
</organism>
<proteinExistence type="predicted"/>
<name>A0A382WV83_9ZZZZ</name>
<reference evidence="1" key="1">
    <citation type="submission" date="2018-05" db="EMBL/GenBank/DDBJ databases">
        <authorList>
            <person name="Lanie J.A."/>
            <person name="Ng W.-L."/>
            <person name="Kazmierczak K.M."/>
            <person name="Andrzejewski T.M."/>
            <person name="Davidsen T.M."/>
            <person name="Wayne K.J."/>
            <person name="Tettelin H."/>
            <person name="Glass J.I."/>
            <person name="Rusch D."/>
            <person name="Podicherti R."/>
            <person name="Tsui H.-C.T."/>
            <person name="Winkler M.E."/>
        </authorList>
    </citation>
    <scope>NUCLEOTIDE SEQUENCE</scope>
</reference>
<feature type="non-terminal residue" evidence="1">
    <location>
        <position position="132"/>
    </location>
</feature>
<dbReference type="SUPFAM" id="SSF56112">
    <property type="entry name" value="Protein kinase-like (PK-like)"/>
    <property type="match status" value="1"/>
</dbReference>
<dbReference type="AlphaFoldDB" id="A0A382WV83"/>
<gene>
    <name evidence="1" type="ORF">METZ01_LOCUS415660</name>
</gene>
<evidence type="ECO:0000313" key="1">
    <source>
        <dbReference type="EMBL" id="SVD62806.1"/>
    </source>
</evidence>